<evidence type="ECO:0000313" key="3">
    <source>
        <dbReference type="Proteomes" id="UP000266723"/>
    </source>
</evidence>
<keyword evidence="3" id="KW-1185">Reference proteome</keyword>
<feature type="compositionally biased region" description="Polar residues" evidence="1">
    <location>
        <begin position="119"/>
        <end position="135"/>
    </location>
</feature>
<comment type="caution">
    <text evidence="2">The sequence shown here is derived from an EMBL/GenBank/DDBJ whole genome shotgun (WGS) entry which is preliminary data.</text>
</comment>
<proteinExistence type="predicted"/>
<reference evidence="2 3" key="1">
    <citation type="journal article" date="2020" name="BMC Genomics">
        <title>Intraspecific diversification of the crop wild relative Brassica cretica Lam. using demographic model selection.</title>
        <authorList>
            <person name="Kioukis A."/>
            <person name="Michalopoulou V.A."/>
            <person name="Briers L."/>
            <person name="Pirintsos S."/>
            <person name="Studholme D.J."/>
            <person name="Pavlidis P."/>
            <person name="Sarris P.F."/>
        </authorList>
    </citation>
    <scope>NUCLEOTIDE SEQUENCE [LARGE SCALE GENOMIC DNA]</scope>
    <source>
        <strain evidence="3">cv. PFS-1207/04</strain>
    </source>
</reference>
<feature type="region of interest" description="Disordered" evidence="1">
    <location>
        <begin position="1"/>
        <end position="135"/>
    </location>
</feature>
<feature type="compositionally biased region" description="Acidic residues" evidence="1">
    <location>
        <begin position="108"/>
        <end position="117"/>
    </location>
</feature>
<gene>
    <name evidence="2" type="ORF">DY000_02047157</name>
</gene>
<evidence type="ECO:0000256" key="1">
    <source>
        <dbReference type="SAM" id="MobiDB-lite"/>
    </source>
</evidence>
<evidence type="ECO:0000313" key="2">
    <source>
        <dbReference type="EMBL" id="KAF3610060.1"/>
    </source>
</evidence>
<protein>
    <submittedName>
        <fullName evidence="2">Uncharacterized protein</fullName>
    </submittedName>
</protein>
<dbReference type="Proteomes" id="UP000266723">
    <property type="component" value="Unassembled WGS sequence"/>
</dbReference>
<feature type="compositionally biased region" description="Polar residues" evidence="1">
    <location>
        <begin position="91"/>
        <end position="104"/>
    </location>
</feature>
<feature type="compositionally biased region" description="Basic and acidic residues" evidence="1">
    <location>
        <begin position="33"/>
        <end position="47"/>
    </location>
</feature>
<organism evidence="2 3">
    <name type="scientific">Brassica cretica</name>
    <name type="common">Mustard</name>
    <dbReference type="NCBI Taxonomy" id="69181"/>
    <lineage>
        <taxon>Eukaryota</taxon>
        <taxon>Viridiplantae</taxon>
        <taxon>Streptophyta</taxon>
        <taxon>Embryophyta</taxon>
        <taxon>Tracheophyta</taxon>
        <taxon>Spermatophyta</taxon>
        <taxon>Magnoliopsida</taxon>
        <taxon>eudicotyledons</taxon>
        <taxon>Gunneridae</taxon>
        <taxon>Pentapetalae</taxon>
        <taxon>rosids</taxon>
        <taxon>malvids</taxon>
        <taxon>Brassicales</taxon>
        <taxon>Brassicaceae</taxon>
        <taxon>Brassiceae</taxon>
        <taxon>Brassica</taxon>
    </lineage>
</organism>
<feature type="compositionally biased region" description="Basic and acidic residues" evidence="1">
    <location>
        <begin position="1"/>
        <end position="12"/>
    </location>
</feature>
<accession>A0ABQ7F3U6</accession>
<name>A0ABQ7F3U6_BRACR</name>
<dbReference type="EMBL" id="QGKV02000297">
    <property type="protein sequence ID" value="KAF3610060.1"/>
    <property type="molecule type" value="Genomic_DNA"/>
</dbReference>
<sequence>MGPTSPERHREVAVTPFQSDLARATPRCRSRLHRSEARERPYSDVPERHHKVAPAGSDVTGATQRDQELSTPLIDDIQLASDSETGDDSTPLISTDLPENSVTPATIDETEDAEDVNDNAWTPSQPLTEKTSPDTTETEAIVAYCDAYYAGDHDTRRSTTGNRVQAWFRSNCQVLVRAIGSKSSPIELYGLVCDIELRSSLFDYSTLSFISRFLNLEADLLVKSALCNAAVTT</sequence>